<evidence type="ECO:0000256" key="2">
    <source>
        <dbReference type="ARBA" id="ARBA00022490"/>
    </source>
</evidence>
<dbReference type="PRINTS" id="PR00127">
    <property type="entry name" value="CLPPROTEASEP"/>
</dbReference>
<keyword evidence="4" id="KW-0378">Hydrolase</keyword>
<comment type="catalytic activity">
    <reaction evidence="6">
        <text>Hydrolysis of proteins to small peptides in the presence of ATP and magnesium. alpha-casein is the usual test substrate. In the absence of ATP, only oligopeptides shorter than five residues are hydrolyzed (such as succinyl-Leu-Tyr-|-NHMec, and Leu-Tyr-Leu-|-Tyr-Trp, in which cleavage of the -Tyr-|-Leu- and -Tyr-|-Trp bonds also occurs).</text>
        <dbReference type="EC" id="3.4.21.92"/>
    </reaction>
</comment>
<reference evidence="9 10" key="2">
    <citation type="submission" date="2019-09" db="EMBL/GenBank/DDBJ databases">
        <authorList>
            <person name="Jin C."/>
        </authorList>
    </citation>
    <scope>NUCLEOTIDE SEQUENCE [LARGE SCALE GENOMIC DNA]</scope>
    <source>
        <strain evidence="9 10">BN140078</strain>
    </source>
</reference>
<evidence type="ECO:0000256" key="7">
    <source>
        <dbReference type="RuleBase" id="RU003567"/>
    </source>
</evidence>
<dbReference type="InterPro" id="IPR018215">
    <property type="entry name" value="ClpP_Ser_AS"/>
</dbReference>
<dbReference type="CDD" id="cd07016">
    <property type="entry name" value="S14_ClpP_1"/>
    <property type="match status" value="1"/>
</dbReference>
<dbReference type="InterPro" id="IPR029045">
    <property type="entry name" value="ClpP/crotonase-like_dom_sf"/>
</dbReference>
<dbReference type="GO" id="GO:0009368">
    <property type="term" value="C:endopeptidase Clp complex"/>
    <property type="evidence" value="ECO:0007669"/>
    <property type="project" value="TreeGrafter"/>
</dbReference>
<evidence type="ECO:0000256" key="4">
    <source>
        <dbReference type="ARBA" id="ARBA00022801"/>
    </source>
</evidence>
<dbReference type="Gene3D" id="3.90.226.10">
    <property type="entry name" value="2-enoyl-CoA Hydratase, Chain A, domain 1"/>
    <property type="match status" value="1"/>
</dbReference>
<dbReference type="AlphaFoldDB" id="A0A5B2VW32"/>
<dbReference type="GO" id="GO:0004176">
    <property type="term" value="F:ATP-dependent peptidase activity"/>
    <property type="evidence" value="ECO:0007669"/>
    <property type="project" value="InterPro"/>
</dbReference>
<evidence type="ECO:0000256" key="6">
    <source>
        <dbReference type="PROSITE-ProRule" id="PRU10085"/>
    </source>
</evidence>
<proteinExistence type="inferred from homology"/>
<feature type="active site" evidence="6">
    <location>
        <position position="90"/>
    </location>
</feature>
<accession>A0A5B2VW32</accession>
<comment type="similarity">
    <text evidence="1 7">Belongs to the peptidase S14 family.</text>
</comment>
<dbReference type="GO" id="GO:0004252">
    <property type="term" value="F:serine-type endopeptidase activity"/>
    <property type="evidence" value="ECO:0007669"/>
    <property type="project" value="InterPro"/>
</dbReference>
<sequence>MSFVYTIDPSADEPIMLINRHIGVDDVDGIGIIGDLFQQELLTLDTMGKDRIQVWINSPGGSVVDGYAIYNAILKSRTKVDTYCVGIAASMAAVIFQAGRKRIMADYGILMYHNPFGGDNSDLINKMKLSIVTMICSRSGMSETQCDAMMNRTTFVDSSEAFALKLCDEVELSGDYNKKRLQPVANNSKVYWSEANKILNKQFEKTPAMSTNMLKTTMALGLVEGVPEDAIVNAIKGVQDKADKAEAQVIGLEKQVKDAANLHQKALDEKTAEIDQVKASLTAKQKEFDEMKAERDQLKAAKDTAEKEAKEIAAKNLIQGFVKVGKIKDDAEIIAKWVVKATENFDDTKATLEELPLNKAAVVIPTENKLDANELPTNALSLMAKIKAKTAKQ</sequence>
<evidence type="ECO:0000313" key="9">
    <source>
        <dbReference type="EMBL" id="KAA2242808.1"/>
    </source>
</evidence>
<dbReference type="PROSITE" id="PS00381">
    <property type="entry name" value="CLP_PROTEASE_SER"/>
    <property type="match status" value="1"/>
</dbReference>
<feature type="coiled-coil region" evidence="8">
    <location>
        <begin position="235"/>
        <end position="315"/>
    </location>
</feature>
<organism evidence="9 10">
    <name type="scientific">Chitinophaga agrisoli</name>
    <dbReference type="NCBI Taxonomy" id="2607653"/>
    <lineage>
        <taxon>Bacteria</taxon>
        <taxon>Pseudomonadati</taxon>
        <taxon>Bacteroidota</taxon>
        <taxon>Chitinophagia</taxon>
        <taxon>Chitinophagales</taxon>
        <taxon>Chitinophagaceae</taxon>
        <taxon>Chitinophaga</taxon>
    </lineage>
</organism>
<keyword evidence="3" id="KW-0645">Protease</keyword>
<gene>
    <name evidence="9" type="ORF">F0L74_09780</name>
</gene>
<dbReference type="SUPFAM" id="SSF52096">
    <property type="entry name" value="ClpP/crotonase"/>
    <property type="match status" value="1"/>
</dbReference>
<dbReference type="GO" id="GO:0051117">
    <property type="term" value="F:ATPase binding"/>
    <property type="evidence" value="ECO:0007669"/>
    <property type="project" value="TreeGrafter"/>
</dbReference>
<name>A0A5B2VW32_9BACT</name>
<dbReference type="PANTHER" id="PTHR10381:SF70">
    <property type="entry name" value="ATP-DEPENDENT CLP PROTEASE PROTEOLYTIC SUBUNIT"/>
    <property type="match status" value="1"/>
</dbReference>
<keyword evidence="2" id="KW-0963">Cytoplasm</keyword>
<evidence type="ECO:0000313" key="10">
    <source>
        <dbReference type="Proteomes" id="UP000324611"/>
    </source>
</evidence>
<dbReference type="EMBL" id="VUOC01000002">
    <property type="protein sequence ID" value="KAA2242808.1"/>
    <property type="molecule type" value="Genomic_DNA"/>
</dbReference>
<keyword evidence="5" id="KW-0720">Serine protease</keyword>
<dbReference type="Pfam" id="PF00574">
    <property type="entry name" value="CLP_protease"/>
    <property type="match status" value="1"/>
</dbReference>
<dbReference type="InterPro" id="IPR001907">
    <property type="entry name" value="ClpP"/>
</dbReference>
<evidence type="ECO:0000256" key="3">
    <source>
        <dbReference type="ARBA" id="ARBA00022670"/>
    </source>
</evidence>
<dbReference type="Proteomes" id="UP000324611">
    <property type="component" value="Unassembled WGS sequence"/>
</dbReference>
<dbReference type="PANTHER" id="PTHR10381">
    <property type="entry name" value="ATP-DEPENDENT CLP PROTEASE PROTEOLYTIC SUBUNIT"/>
    <property type="match status" value="1"/>
</dbReference>
<evidence type="ECO:0000256" key="8">
    <source>
        <dbReference type="SAM" id="Coils"/>
    </source>
</evidence>
<evidence type="ECO:0000256" key="5">
    <source>
        <dbReference type="ARBA" id="ARBA00022825"/>
    </source>
</evidence>
<dbReference type="InterPro" id="IPR023562">
    <property type="entry name" value="ClpP/TepA"/>
</dbReference>
<evidence type="ECO:0000256" key="1">
    <source>
        <dbReference type="ARBA" id="ARBA00007039"/>
    </source>
</evidence>
<dbReference type="RefSeq" id="WP_149837684.1">
    <property type="nucleotide sequence ID" value="NZ_VUOC01000002.1"/>
</dbReference>
<dbReference type="GO" id="GO:0006515">
    <property type="term" value="P:protein quality control for misfolded or incompletely synthesized proteins"/>
    <property type="evidence" value="ECO:0007669"/>
    <property type="project" value="TreeGrafter"/>
</dbReference>
<reference evidence="9 10" key="1">
    <citation type="submission" date="2019-09" db="EMBL/GenBank/DDBJ databases">
        <title>Chitinophaga ginsengihumi sp. nov., isolated from soil of ginseng rhizosphere.</title>
        <authorList>
            <person name="Lee J."/>
        </authorList>
    </citation>
    <scope>NUCLEOTIDE SEQUENCE [LARGE SCALE GENOMIC DNA]</scope>
    <source>
        <strain evidence="9 10">BN140078</strain>
    </source>
</reference>
<keyword evidence="8" id="KW-0175">Coiled coil</keyword>
<keyword evidence="10" id="KW-1185">Reference proteome</keyword>
<comment type="caution">
    <text evidence="9">The sequence shown here is derived from an EMBL/GenBank/DDBJ whole genome shotgun (WGS) entry which is preliminary data.</text>
</comment>
<protein>
    <recommendedName>
        <fullName evidence="7">ATP-dependent Clp protease proteolytic subunit</fullName>
    </recommendedName>
</protein>